<dbReference type="RefSeq" id="XP_035345022.1">
    <property type="nucleotide sequence ID" value="XM_035489129.1"/>
</dbReference>
<organism evidence="2 3">
    <name type="scientific">Talaromyces rugulosus</name>
    <name type="common">Penicillium rugulosum</name>
    <dbReference type="NCBI Taxonomy" id="121627"/>
    <lineage>
        <taxon>Eukaryota</taxon>
        <taxon>Fungi</taxon>
        <taxon>Dikarya</taxon>
        <taxon>Ascomycota</taxon>
        <taxon>Pezizomycotina</taxon>
        <taxon>Eurotiomycetes</taxon>
        <taxon>Eurotiomycetidae</taxon>
        <taxon>Eurotiales</taxon>
        <taxon>Trichocomaceae</taxon>
        <taxon>Talaromyces</taxon>
        <taxon>Talaromyces sect. Islandici</taxon>
    </lineage>
</organism>
<dbReference type="AlphaFoldDB" id="A0A7H8QXL0"/>
<dbReference type="EMBL" id="CP055900">
    <property type="protein sequence ID" value="QKX58844.1"/>
    <property type="molecule type" value="Genomic_DNA"/>
</dbReference>
<proteinExistence type="predicted"/>
<sequence>MSLDYHGLFGLSALTNQYEYGNSRQFLSIVNQELGLFMTDHKSRSEYIIFTGVDGQTFRRDFLNRDGPADFETYSITHQLILFKMESHTHGIAHRSFDHMLHDKLRDMGNGDRQIRPFGSAHVQGEERKKRADESYQPNRLPRHRSNHWPSLVVEVGYSEVQRKLESDVAWWSTESAGDVRAVITIAVDPRVKRMIICQWHGTNMVYRNVLSRPYGGRMQNTNSNPLVIEFDRLFLRAPQGIEANITFTIDELGEFAELVWEIEFEGQVSGDSS</sequence>
<evidence type="ECO:0000256" key="1">
    <source>
        <dbReference type="SAM" id="MobiDB-lite"/>
    </source>
</evidence>
<dbReference type="KEGG" id="trg:TRUGW13939_05972"/>
<dbReference type="GeneID" id="55993468"/>
<evidence type="ECO:0000313" key="2">
    <source>
        <dbReference type="EMBL" id="QKX58844.1"/>
    </source>
</evidence>
<keyword evidence="3" id="KW-1185">Reference proteome</keyword>
<feature type="region of interest" description="Disordered" evidence="1">
    <location>
        <begin position="113"/>
        <end position="142"/>
    </location>
</feature>
<reference evidence="3" key="1">
    <citation type="submission" date="2020-06" db="EMBL/GenBank/DDBJ databases">
        <title>A chromosome-scale genome assembly of Talaromyces rugulosus W13939.</title>
        <authorList>
            <person name="Wang B."/>
            <person name="Guo L."/>
            <person name="Ye K."/>
            <person name="Wang L."/>
        </authorList>
    </citation>
    <scope>NUCLEOTIDE SEQUENCE [LARGE SCALE GENOMIC DNA]</scope>
    <source>
        <strain evidence="3">W13939</strain>
    </source>
</reference>
<protein>
    <submittedName>
        <fullName evidence="2">Uncharacterized protein</fullName>
    </submittedName>
</protein>
<gene>
    <name evidence="2" type="ORF">TRUGW13939_05972</name>
</gene>
<name>A0A7H8QXL0_TALRU</name>
<accession>A0A7H8QXL0</accession>
<dbReference type="Proteomes" id="UP000509510">
    <property type="component" value="Chromosome III"/>
</dbReference>
<evidence type="ECO:0000313" key="3">
    <source>
        <dbReference type="Proteomes" id="UP000509510"/>
    </source>
</evidence>
<feature type="compositionally biased region" description="Basic and acidic residues" evidence="1">
    <location>
        <begin position="124"/>
        <end position="134"/>
    </location>
</feature>
<dbReference type="OrthoDB" id="4226005at2759"/>